<keyword evidence="2" id="KW-1185">Reference proteome</keyword>
<dbReference type="EMBL" id="JAEILG010000007">
    <property type="protein sequence ID" value="MBI6563314.1"/>
    <property type="molecule type" value="Genomic_DNA"/>
</dbReference>
<reference evidence="1 2" key="1">
    <citation type="submission" date="2020-12" db="EMBL/GenBank/DDBJ databases">
        <title>Comparative genomic insights into the epidemiology and virulence of plant pathogenic Pseudomonads from Turkey.</title>
        <authorList>
            <person name="Dillon M."/>
            <person name="Ruiz-Bedoya T."/>
            <person name="Bendalovic-Torma C."/>
            <person name="Guttman K.M."/>
            <person name="Kwak H."/>
            <person name="Middleton M.A."/>
            <person name="Wang P.W."/>
            <person name="Horuz S."/>
            <person name="Aysan Y."/>
            <person name="Guttman D.S."/>
        </authorList>
    </citation>
    <scope>NUCLEOTIDE SEQUENCE [LARGE SCALE GENOMIC DNA]</scope>
    <source>
        <strain evidence="1 2">S5_IA_2b</strain>
    </source>
</reference>
<protein>
    <submittedName>
        <fullName evidence="1">Uncharacterized protein</fullName>
    </submittedName>
</protein>
<sequence length="92" mass="10738">MNDKSREEFESWYLNKYFEGDKQCGLEWLSTDVCGSYRYERPGIQWEVWQASRAALEIDLPDNFDPDGGGQWAMWQDLVVRSIEDAGVKVKP</sequence>
<accession>A0ABS0UCM1</accession>
<proteinExistence type="predicted"/>
<dbReference type="Pfam" id="PF26207">
    <property type="entry name" value="Phage_phiTE_015"/>
    <property type="match status" value="1"/>
</dbReference>
<gene>
    <name evidence="1" type="ORF">YA0852_04170</name>
</gene>
<evidence type="ECO:0000313" key="1">
    <source>
        <dbReference type="EMBL" id="MBI6563314.1"/>
    </source>
</evidence>
<dbReference type="RefSeq" id="WP_198720792.1">
    <property type="nucleotide sequence ID" value="NZ_JAEIKU010000120.1"/>
</dbReference>
<dbReference type="InterPro" id="IPR058601">
    <property type="entry name" value="Phage_phiTE_015-like"/>
</dbReference>
<comment type="caution">
    <text evidence="1">The sequence shown here is derived from an EMBL/GenBank/DDBJ whole genome shotgun (WGS) entry which is preliminary data.</text>
</comment>
<name>A0ABS0UCM1_9PSED</name>
<dbReference type="Proteomes" id="UP000648914">
    <property type="component" value="Unassembled WGS sequence"/>
</dbReference>
<organism evidence="1 2">
    <name type="scientific">Pseudomonas synxantha</name>
    <dbReference type="NCBI Taxonomy" id="47883"/>
    <lineage>
        <taxon>Bacteria</taxon>
        <taxon>Pseudomonadati</taxon>
        <taxon>Pseudomonadota</taxon>
        <taxon>Gammaproteobacteria</taxon>
        <taxon>Pseudomonadales</taxon>
        <taxon>Pseudomonadaceae</taxon>
        <taxon>Pseudomonas</taxon>
    </lineage>
</organism>
<evidence type="ECO:0000313" key="2">
    <source>
        <dbReference type="Proteomes" id="UP000648914"/>
    </source>
</evidence>